<proteinExistence type="predicted"/>
<dbReference type="EnsemblProtists" id="HpaT800754">
    <property type="protein sequence ID" value="HpaP800754"/>
    <property type="gene ID" value="HpaG800754"/>
</dbReference>
<evidence type="ECO:0000313" key="2">
    <source>
        <dbReference type="Proteomes" id="UP000011713"/>
    </source>
</evidence>
<dbReference type="VEuPathDB" id="FungiDB:HpaG800754"/>
<protein>
    <submittedName>
        <fullName evidence="1">Uncharacterized protein</fullName>
    </submittedName>
</protein>
<dbReference type="HOGENOM" id="CLU_2547423_0_0_1"/>
<reference evidence="2" key="1">
    <citation type="journal article" date="2010" name="Science">
        <title>Signatures of adaptation to obligate biotrophy in the Hyaloperonospora arabidopsidis genome.</title>
        <authorList>
            <person name="Baxter L."/>
            <person name="Tripathy S."/>
            <person name="Ishaque N."/>
            <person name="Boot N."/>
            <person name="Cabral A."/>
            <person name="Kemen E."/>
            <person name="Thines M."/>
            <person name="Ah-Fong A."/>
            <person name="Anderson R."/>
            <person name="Badejoko W."/>
            <person name="Bittner-Eddy P."/>
            <person name="Boore J.L."/>
            <person name="Chibucos M.C."/>
            <person name="Coates M."/>
            <person name="Dehal P."/>
            <person name="Delehaunty K."/>
            <person name="Dong S."/>
            <person name="Downton P."/>
            <person name="Dumas B."/>
            <person name="Fabro G."/>
            <person name="Fronick C."/>
            <person name="Fuerstenberg S.I."/>
            <person name="Fulton L."/>
            <person name="Gaulin E."/>
            <person name="Govers F."/>
            <person name="Hughes L."/>
            <person name="Humphray S."/>
            <person name="Jiang R.H."/>
            <person name="Judelson H."/>
            <person name="Kamoun S."/>
            <person name="Kyung K."/>
            <person name="Meijer H."/>
            <person name="Minx P."/>
            <person name="Morris P."/>
            <person name="Nelson J."/>
            <person name="Phuntumart V."/>
            <person name="Qutob D."/>
            <person name="Rehmany A."/>
            <person name="Rougon-Cardoso A."/>
            <person name="Ryden P."/>
            <person name="Torto-Alalibo T."/>
            <person name="Studholme D."/>
            <person name="Wang Y."/>
            <person name="Win J."/>
            <person name="Wood J."/>
            <person name="Clifton S.W."/>
            <person name="Rogers J."/>
            <person name="Van den Ackerveken G."/>
            <person name="Jones J.D."/>
            <person name="McDowell J.M."/>
            <person name="Beynon J."/>
            <person name="Tyler B.M."/>
        </authorList>
    </citation>
    <scope>NUCLEOTIDE SEQUENCE [LARGE SCALE GENOMIC DNA]</scope>
    <source>
        <strain evidence="2">Emoy2</strain>
    </source>
</reference>
<organism evidence="1 2">
    <name type="scientific">Hyaloperonospora arabidopsidis (strain Emoy2)</name>
    <name type="common">Downy mildew agent</name>
    <name type="synonym">Peronospora arabidopsidis</name>
    <dbReference type="NCBI Taxonomy" id="559515"/>
    <lineage>
        <taxon>Eukaryota</taxon>
        <taxon>Sar</taxon>
        <taxon>Stramenopiles</taxon>
        <taxon>Oomycota</taxon>
        <taxon>Peronosporomycetes</taxon>
        <taxon>Peronosporales</taxon>
        <taxon>Peronosporaceae</taxon>
        <taxon>Hyaloperonospora</taxon>
    </lineage>
</organism>
<sequence>MYSIYVAMSIVGSTAGTQPNNLFLQLDNNHVFVYQTRSMSTSLISYILSFRSPVQCTEILHHDKSVLNKPCHVLVKLSNRVTL</sequence>
<name>M4B3A5_HYAAE</name>
<keyword evidence="2" id="KW-1185">Reference proteome</keyword>
<dbReference type="EMBL" id="JH598179">
    <property type="status" value="NOT_ANNOTATED_CDS"/>
    <property type="molecule type" value="Genomic_DNA"/>
</dbReference>
<dbReference type="Proteomes" id="UP000011713">
    <property type="component" value="Unassembled WGS sequence"/>
</dbReference>
<evidence type="ECO:0000313" key="1">
    <source>
        <dbReference type="EnsemblProtists" id="HpaP800754"/>
    </source>
</evidence>
<accession>M4B3A5</accession>
<dbReference type="AlphaFoldDB" id="M4B3A5"/>
<reference evidence="1" key="2">
    <citation type="submission" date="2015-06" db="UniProtKB">
        <authorList>
            <consortium name="EnsemblProtists"/>
        </authorList>
    </citation>
    <scope>IDENTIFICATION</scope>
    <source>
        <strain evidence="1">Emoy2</strain>
    </source>
</reference>
<dbReference type="InParanoid" id="M4B3A5"/>